<dbReference type="AlphaFoldDB" id="A0A820KN88"/>
<dbReference type="InterPro" id="IPR053033">
    <property type="entry name" value="Androglobin-like"/>
</dbReference>
<dbReference type="SUPFAM" id="SSF54001">
    <property type="entry name" value="Cysteine proteinases"/>
    <property type="match status" value="1"/>
</dbReference>
<evidence type="ECO:0000313" key="2">
    <source>
        <dbReference type="EMBL" id="CAF4346177.1"/>
    </source>
</evidence>
<proteinExistence type="predicted"/>
<feature type="non-terminal residue" evidence="2">
    <location>
        <position position="1"/>
    </location>
</feature>
<gene>
    <name evidence="2" type="ORF">OKA104_LOCUS48554</name>
</gene>
<reference evidence="2" key="1">
    <citation type="submission" date="2021-02" db="EMBL/GenBank/DDBJ databases">
        <authorList>
            <person name="Nowell W R."/>
        </authorList>
    </citation>
    <scope>NUCLEOTIDE SEQUENCE</scope>
</reference>
<accession>A0A820KN88</accession>
<name>A0A820KN88_9BILA</name>
<protein>
    <submittedName>
        <fullName evidence="2">Uncharacterized protein</fullName>
    </submittedName>
</protein>
<feature type="non-terminal residue" evidence="2">
    <location>
        <position position="124"/>
    </location>
</feature>
<dbReference type="PANTHER" id="PTHR46298">
    <property type="entry name" value="ANDROGLOBIN"/>
    <property type="match status" value="1"/>
</dbReference>
<evidence type="ECO:0000256" key="1">
    <source>
        <dbReference type="SAM" id="MobiDB-lite"/>
    </source>
</evidence>
<feature type="compositionally biased region" description="Polar residues" evidence="1">
    <location>
        <begin position="51"/>
        <end position="65"/>
    </location>
</feature>
<organism evidence="2 3">
    <name type="scientific">Adineta steineri</name>
    <dbReference type="NCBI Taxonomy" id="433720"/>
    <lineage>
        <taxon>Eukaryota</taxon>
        <taxon>Metazoa</taxon>
        <taxon>Spiralia</taxon>
        <taxon>Gnathifera</taxon>
        <taxon>Rotifera</taxon>
        <taxon>Eurotatoria</taxon>
        <taxon>Bdelloidea</taxon>
        <taxon>Adinetida</taxon>
        <taxon>Adinetidae</taxon>
        <taxon>Adineta</taxon>
    </lineage>
</organism>
<comment type="caution">
    <text evidence="2">The sequence shown here is derived from an EMBL/GenBank/DDBJ whole genome shotgun (WGS) entry which is preliminary data.</text>
</comment>
<dbReference type="InterPro" id="IPR038765">
    <property type="entry name" value="Papain-like_cys_pep_sf"/>
</dbReference>
<feature type="region of interest" description="Disordered" evidence="1">
    <location>
        <begin position="47"/>
        <end position="66"/>
    </location>
</feature>
<dbReference type="Proteomes" id="UP000663881">
    <property type="component" value="Unassembled WGS sequence"/>
</dbReference>
<dbReference type="EMBL" id="CAJOAY010021172">
    <property type="protein sequence ID" value="CAF4346177.1"/>
    <property type="molecule type" value="Genomic_DNA"/>
</dbReference>
<sequence>INKLKRDISVDKTKTCQKSADHSTKISSDIASIKDIGDESDQIVTPIDAQTIGNRSEQKNSSNPTPKIWMDFDDFCACFTSIIVYHNPQAYQYTSKYSEIKAVATPVPKERKKEVVQPIIPQIP</sequence>
<dbReference type="PANTHER" id="PTHR46298:SF1">
    <property type="entry name" value="ANDROGLOBIN"/>
    <property type="match status" value="1"/>
</dbReference>
<evidence type="ECO:0000313" key="3">
    <source>
        <dbReference type="Proteomes" id="UP000663881"/>
    </source>
</evidence>